<gene>
    <name evidence="11" type="ORF">ABW02_23700</name>
</gene>
<sequence>MENQTLMQFFEWHLDADGQHWNRLKEKAGELKEAGIDSIWIPPVTKAASNEDNGYGVYDVYDLGEFDQKGSIRTKYGTKKELLEAIEACHNVGIQVYVDVVMNHKAAADEKETFKAIEVNPENREEEISEPHDIEAWTKFTFPGRGDTYSSFKWNFQHFNGTDYDNKTKKEGVFRIVGDNKMWNSNVDDEFGNYDYLMFANIDYNNELVQNEMISWGKWLYQTLNCDGYRLDAIKHINHDFIKKFATSLLKEKDDFYFVGEFWKADLQECQEFLEQMDYKIDLFDVPLHYKLHTASMEGSNFDLSTIFEGTLVKENPLNCVTFVDNHDTQPNESLESWVEDWFKQIAYSLILLRKDGYPTIFYGDYFGIGGDAPIEGKKAAIDPLLYVRKKKAYGKQDDYFDNPNIIGWVRHGEAEIEKSGCAVVISNKDDGFKKMFVGESRRGEEWIDFTNTRKDHVTIDEDGYGEFPVDAKSVSVWGLAD</sequence>
<dbReference type="InterPro" id="IPR006047">
    <property type="entry name" value="GH13_cat_dom"/>
</dbReference>
<evidence type="ECO:0000313" key="11">
    <source>
        <dbReference type="EMBL" id="KLV19576.1"/>
    </source>
</evidence>
<dbReference type="SUPFAM" id="SSF51445">
    <property type="entry name" value="(Trans)glycosidases"/>
    <property type="match status" value="1"/>
</dbReference>
<evidence type="ECO:0000313" key="12">
    <source>
        <dbReference type="Proteomes" id="UP000036045"/>
    </source>
</evidence>
<feature type="domain" description="Glycosyl hydrolase family 13 catalytic" evidence="10">
    <location>
        <begin position="4"/>
        <end position="389"/>
    </location>
</feature>
<feature type="binding site" evidence="8">
    <location>
        <position position="103"/>
    </location>
    <ligand>
        <name>Ca(2+)</name>
        <dbReference type="ChEBI" id="CHEBI:29108"/>
        <label>1</label>
    </ligand>
</feature>
<dbReference type="InterPro" id="IPR006046">
    <property type="entry name" value="Alpha_amylase"/>
</dbReference>
<organism evidence="11 12">
    <name type="scientific">Niallia circulans</name>
    <name type="common">Bacillus circulans</name>
    <dbReference type="NCBI Taxonomy" id="1397"/>
    <lineage>
        <taxon>Bacteria</taxon>
        <taxon>Bacillati</taxon>
        <taxon>Bacillota</taxon>
        <taxon>Bacilli</taxon>
        <taxon>Bacillales</taxon>
        <taxon>Bacillaceae</taxon>
        <taxon>Niallia</taxon>
    </lineage>
</organism>
<keyword evidence="6" id="KW-0326">Glycosidase</keyword>
<dbReference type="RefSeq" id="WP_047944624.1">
    <property type="nucleotide sequence ID" value="NZ_JABRVN010000317.1"/>
</dbReference>
<feature type="binding site" evidence="8">
    <location>
        <position position="203"/>
    </location>
    <ligand>
        <name>Ca(2+)</name>
        <dbReference type="ChEBI" id="CHEBI:29108"/>
        <label>2</label>
    </ligand>
</feature>
<dbReference type="GO" id="GO:0004556">
    <property type="term" value="F:alpha-amylase activity"/>
    <property type="evidence" value="ECO:0007669"/>
    <property type="project" value="InterPro"/>
</dbReference>
<dbReference type="NCBIfam" id="NF006968">
    <property type="entry name" value="PRK09441.1-1"/>
    <property type="match status" value="1"/>
</dbReference>
<dbReference type="CDD" id="cd11318">
    <property type="entry name" value="AmyAc_bac_fung_AmyA"/>
    <property type="match status" value="1"/>
</dbReference>
<evidence type="ECO:0000256" key="7">
    <source>
        <dbReference type="PIRSR" id="PIRSR001021-1"/>
    </source>
</evidence>
<feature type="binding site" evidence="8">
    <location>
        <position position="195"/>
    </location>
    <ligand>
        <name>Ca(2+)</name>
        <dbReference type="ChEBI" id="CHEBI:29108"/>
        <label>1</label>
    </ligand>
</feature>
<dbReference type="PIRSF" id="PIRSF001021">
    <property type="entry name" value="Alph-amls_thrmst"/>
    <property type="match status" value="1"/>
</dbReference>
<evidence type="ECO:0000256" key="8">
    <source>
        <dbReference type="PIRSR" id="PIRSR001021-2"/>
    </source>
</evidence>
<comment type="similarity">
    <text evidence="2 9">Belongs to the glycosyl hydrolase 13 family.</text>
</comment>
<dbReference type="Proteomes" id="UP000036045">
    <property type="component" value="Unassembled WGS sequence"/>
</dbReference>
<dbReference type="EMBL" id="LDPH01000040">
    <property type="protein sequence ID" value="KLV19576.1"/>
    <property type="molecule type" value="Genomic_DNA"/>
</dbReference>
<dbReference type="GO" id="GO:0005509">
    <property type="term" value="F:calcium ion binding"/>
    <property type="evidence" value="ECO:0007669"/>
    <property type="project" value="InterPro"/>
</dbReference>
<dbReference type="AlphaFoldDB" id="A0A0J1I0V2"/>
<keyword evidence="8" id="KW-0106">Calcium</keyword>
<dbReference type="GO" id="GO:0005975">
    <property type="term" value="P:carbohydrate metabolic process"/>
    <property type="evidence" value="ECO:0007669"/>
    <property type="project" value="InterPro"/>
</dbReference>
<name>A0A0J1I0V2_NIACI</name>
<evidence type="ECO:0000256" key="1">
    <source>
        <dbReference type="ARBA" id="ARBA00001913"/>
    </source>
</evidence>
<evidence type="ECO:0000259" key="10">
    <source>
        <dbReference type="SMART" id="SM00642"/>
    </source>
</evidence>
<comment type="cofactor">
    <cofactor evidence="1">
        <name>Ca(2+)</name>
        <dbReference type="ChEBI" id="CHEBI:29108"/>
    </cofactor>
</comment>
<evidence type="ECO:0000256" key="4">
    <source>
        <dbReference type="ARBA" id="ARBA00022801"/>
    </source>
</evidence>
<protein>
    <submittedName>
        <fullName evidence="11">Alpha-amylase</fullName>
    </submittedName>
</protein>
<feature type="active site" description="Proton donor" evidence="7">
    <location>
        <position position="261"/>
    </location>
</feature>
<keyword evidence="4" id="KW-0378">Hydrolase</keyword>
<dbReference type="SMART" id="SM00642">
    <property type="entry name" value="Aamy"/>
    <property type="match status" value="1"/>
</dbReference>
<keyword evidence="5" id="KW-0119">Carbohydrate metabolism</keyword>
<reference evidence="11 12" key="1">
    <citation type="submission" date="2015-05" db="EMBL/GenBank/DDBJ databases">
        <title>Whole genome sequence and identification of bacterial endophytes from Costus igneus.</title>
        <authorList>
            <person name="Lee Y.P."/>
            <person name="Gan H.M."/>
            <person name="Eng W."/>
            <person name="Wheatley M.S."/>
            <person name="Caraballo A."/>
            <person name="Polter S."/>
            <person name="Savka M.A."/>
            <person name="Hudson A.O."/>
        </authorList>
    </citation>
    <scope>NUCLEOTIDE SEQUENCE [LARGE SCALE GENOMIC DNA]</scope>
    <source>
        <strain evidence="11 12">RIT379</strain>
    </source>
</reference>
<dbReference type="Gene3D" id="2.60.40.1180">
    <property type="entry name" value="Golgi alpha-mannosidase II"/>
    <property type="match status" value="1"/>
</dbReference>
<keyword evidence="3 8" id="KW-0479">Metal-binding</keyword>
<dbReference type="Pfam" id="PF09154">
    <property type="entry name" value="Alpha-amy_C_pro"/>
    <property type="match status" value="1"/>
</dbReference>
<evidence type="ECO:0000256" key="9">
    <source>
        <dbReference type="RuleBase" id="RU003615"/>
    </source>
</evidence>
<dbReference type="Pfam" id="PF00128">
    <property type="entry name" value="Alpha-amylase"/>
    <property type="match status" value="1"/>
</dbReference>
<dbReference type="OrthoDB" id="9805159at2"/>
<dbReference type="InterPro" id="IPR013780">
    <property type="entry name" value="Glyco_hydro_b"/>
</dbReference>
<evidence type="ECO:0000256" key="6">
    <source>
        <dbReference type="ARBA" id="ARBA00023295"/>
    </source>
</evidence>
<dbReference type="PATRIC" id="fig|1397.4.peg.4239"/>
<proteinExistence type="inferred from homology"/>
<dbReference type="SUPFAM" id="SSF51011">
    <property type="entry name" value="Glycosyl hydrolase domain"/>
    <property type="match status" value="1"/>
</dbReference>
<dbReference type="Gene3D" id="2.40.30.140">
    <property type="match status" value="1"/>
</dbReference>
<accession>A0A0J1I0V2</accession>
<feature type="active site" description="Nucleophile" evidence="7">
    <location>
        <position position="232"/>
    </location>
</feature>
<keyword evidence="12" id="KW-1185">Reference proteome</keyword>
<dbReference type="InterPro" id="IPR013776">
    <property type="entry name" value="A-amylase_thermo"/>
</dbReference>
<dbReference type="PRINTS" id="PR00110">
    <property type="entry name" value="ALPHAAMYLASE"/>
</dbReference>
<comment type="caution">
    <text evidence="11">The sequence shown here is derived from an EMBL/GenBank/DDBJ whole genome shotgun (WGS) entry which is preliminary data.</text>
</comment>
<dbReference type="InterPro" id="IPR015237">
    <property type="entry name" value="Alpha-amylase_C_pro"/>
</dbReference>
<dbReference type="PANTHER" id="PTHR43447">
    <property type="entry name" value="ALPHA-AMYLASE"/>
    <property type="match status" value="1"/>
</dbReference>
<evidence type="ECO:0000256" key="5">
    <source>
        <dbReference type="ARBA" id="ARBA00023277"/>
    </source>
</evidence>
<dbReference type="InterPro" id="IPR017853">
    <property type="entry name" value="GH"/>
</dbReference>
<dbReference type="NCBIfam" id="NF006969">
    <property type="entry name" value="PRK09441.1-2"/>
    <property type="match status" value="1"/>
</dbReference>
<dbReference type="Gene3D" id="3.20.20.80">
    <property type="entry name" value="Glycosidases"/>
    <property type="match status" value="1"/>
</dbReference>
<evidence type="ECO:0000256" key="3">
    <source>
        <dbReference type="ARBA" id="ARBA00022723"/>
    </source>
</evidence>
<evidence type="ECO:0000256" key="2">
    <source>
        <dbReference type="ARBA" id="ARBA00008061"/>
    </source>
</evidence>
<feature type="binding site" evidence="8">
    <location>
        <position position="236"/>
    </location>
    <ligand>
        <name>Ca(2+)</name>
        <dbReference type="ChEBI" id="CHEBI:29108"/>
        <label>1</label>
    </ligand>
</feature>